<name>A0A922T1F0_9PLEO</name>
<feature type="compositionally biased region" description="Pro residues" evidence="1">
    <location>
        <begin position="8"/>
        <end position="17"/>
    </location>
</feature>
<dbReference type="OrthoDB" id="3693952at2759"/>
<evidence type="ECO:0000256" key="1">
    <source>
        <dbReference type="SAM" id="MobiDB-lite"/>
    </source>
</evidence>
<feature type="compositionally biased region" description="Gly residues" evidence="1">
    <location>
        <begin position="149"/>
        <end position="165"/>
    </location>
</feature>
<feature type="region of interest" description="Disordered" evidence="1">
    <location>
        <begin position="131"/>
        <end position="184"/>
    </location>
</feature>
<feature type="compositionally biased region" description="Polar residues" evidence="1">
    <location>
        <begin position="46"/>
        <end position="77"/>
    </location>
</feature>
<feature type="compositionally biased region" description="Low complexity" evidence="1">
    <location>
        <begin position="25"/>
        <end position="44"/>
    </location>
</feature>
<evidence type="ECO:0000313" key="2">
    <source>
        <dbReference type="EMBL" id="KAI1515818.1"/>
    </source>
</evidence>
<dbReference type="EMBL" id="NRDI02000006">
    <property type="protein sequence ID" value="KAI1515818.1"/>
    <property type="molecule type" value="Genomic_DNA"/>
</dbReference>
<organism evidence="2 3">
    <name type="scientific">Pyrenophora tritici-repentis</name>
    <dbReference type="NCBI Taxonomy" id="45151"/>
    <lineage>
        <taxon>Eukaryota</taxon>
        <taxon>Fungi</taxon>
        <taxon>Dikarya</taxon>
        <taxon>Ascomycota</taxon>
        <taxon>Pezizomycotina</taxon>
        <taxon>Dothideomycetes</taxon>
        <taxon>Pleosporomycetidae</taxon>
        <taxon>Pleosporales</taxon>
        <taxon>Pleosporineae</taxon>
        <taxon>Pleosporaceae</taxon>
        <taxon>Pyrenophora</taxon>
    </lineage>
</organism>
<gene>
    <name evidence="2" type="ORF">Ptr86124_005819</name>
</gene>
<evidence type="ECO:0000313" key="3">
    <source>
        <dbReference type="Proteomes" id="UP000249757"/>
    </source>
</evidence>
<sequence length="184" mass="19430">MSSSSDYPQPPPPPPPTNNTFPARPLQTTYPPTTTPQQRTIPSTYTPPGTLQSPISPLTEDQQPWPSTPHTAVTSPITPTPAARYSPSSYGNGDEDDEKPSQHHQFYDAKVPLGNEMPTQANVWEIGGREIPRPSELEAGERDGLDLGDVGGGQGVMSSEGGDGIGSDEEKVKRDGSGGVGVAL</sequence>
<protein>
    <submittedName>
        <fullName evidence="2">Uncharacterized protein</fullName>
    </submittedName>
</protein>
<feature type="region of interest" description="Disordered" evidence="1">
    <location>
        <begin position="1"/>
        <end position="114"/>
    </location>
</feature>
<dbReference type="Proteomes" id="UP000249757">
    <property type="component" value="Unassembled WGS sequence"/>
</dbReference>
<keyword evidence="3" id="KW-1185">Reference proteome</keyword>
<proteinExistence type="predicted"/>
<dbReference type="AlphaFoldDB" id="A0A922T1F0"/>
<feature type="compositionally biased region" description="Basic and acidic residues" evidence="1">
    <location>
        <begin position="131"/>
        <end position="145"/>
    </location>
</feature>
<accession>A0A922T1F0</accession>
<comment type="caution">
    <text evidence="2">The sequence shown here is derived from an EMBL/GenBank/DDBJ whole genome shotgun (WGS) entry which is preliminary data.</text>
</comment>
<reference evidence="3" key="1">
    <citation type="journal article" date="2022" name="Microb. Genom.">
        <title>A global pangenome for the wheat fungal pathogen Pyrenophora tritici-repentis and prediction of effector protein structural homology.</title>
        <authorList>
            <person name="Moolhuijzen P.M."/>
            <person name="See P.T."/>
            <person name="Shi G."/>
            <person name="Powell H.R."/>
            <person name="Cockram J."/>
            <person name="Jorgensen L.N."/>
            <person name="Benslimane H."/>
            <person name="Strelkov S.E."/>
            <person name="Turner J."/>
            <person name="Liu Z."/>
            <person name="Moffat C.S."/>
        </authorList>
    </citation>
    <scope>NUCLEOTIDE SEQUENCE [LARGE SCALE GENOMIC DNA]</scope>
</reference>